<gene>
    <name evidence="2" type="ORF">O181_064160</name>
</gene>
<comment type="caution">
    <text evidence="2">The sequence shown here is derived from an EMBL/GenBank/DDBJ whole genome shotgun (WGS) entry which is preliminary data.</text>
</comment>
<reference evidence="2" key="1">
    <citation type="submission" date="2021-03" db="EMBL/GenBank/DDBJ databases">
        <title>Draft genome sequence of rust myrtle Austropuccinia psidii MF-1, a brazilian biotype.</title>
        <authorList>
            <person name="Quecine M.C."/>
            <person name="Pachon D.M.R."/>
            <person name="Bonatelli M.L."/>
            <person name="Correr F.H."/>
            <person name="Franceschini L.M."/>
            <person name="Leite T.F."/>
            <person name="Margarido G.R.A."/>
            <person name="Almeida C.A."/>
            <person name="Ferrarezi J.A."/>
            <person name="Labate C.A."/>
        </authorList>
    </citation>
    <scope>NUCLEOTIDE SEQUENCE</scope>
    <source>
        <strain evidence="2">MF-1</strain>
    </source>
</reference>
<organism evidence="2 3">
    <name type="scientific">Austropuccinia psidii MF-1</name>
    <dbReference type="NCBI Taxonomy" id="1389203"/>
    <lineage>
        <taxon>Eukaryota</taxon>
        <taxon>Fungi</taxon>
        <taxon>Dikarya</taxon>
        <taxon>Basidiomycota</taxon>
        <taxon>Pucciniomycotina</taxon>
        <taxon>Pucciniomycetes</taxon>
        <taxon>Pucciniales</taxon>
        <taxon>Sphaerophragmiaceae</taxon>
        <taxon>Austropuccinia</taxon>
    </lineage>
</organism>
<feature type="compositionally biased region" description="Polar residues" evidence="1">
    <location>
        <begin position="157"/>
        <end position="170"/>
    </location>
</feature>
<dbReference type="EMBL" id="AVOT02031052">
    <property type="protein sequence ID" value="MBW0524445.1"/>
    <property type="molecule type" value="Genomic_DNA"/>
</dbReference>
<feature type="region of interest" description="Disordered" evidence="1">
    <location>
        <begin position="100"/>
        <end position="170"/>
    </location>
</feature>
<accession>A0A9Q3EK11</accession>
<sequence length="170" mass="18531">MVIAFSPQVLEAPLLFYWKEAMSTSRSATSHCQRILVEQGGWAFWERAPVSEAPTPDGTSGYSIWVVKRIRKISDSPTNPDSEGSEELDVEEVEMINLLVGHPSSSSPTQPPCKKFHSNLISSTPSNFQPVLSSLPYSVPPPSPKPSTSRPILASPALTSHQLQRVSSTS</sequence>
<evidence type="ECO:0000313" key="2">
    <source>
        <dbReference type="EMBL" id="MBW0524445.1"/>
    </source>
</evidence>
<dbReference type="Proteomes" id="UP000765509">
    <property type="component" value="Unassembled WGS sequence"/>
</dbReference>
<keyword evidence="3" id="KW-1185">Reference proteome</keyword>
<name>A0A9Q3EK11_9BASI</name>
<evidence type="ECO:0000256" key="1">
    <source>
        <dbReference type="SAM" id="MobiDB-lite"/>
    </source>
</evidence>
<feature type="compositionally biased region" description="Polar residues" evidence="1">
    <location>
        <begin position="119"/>
        <end position="129"/>
    </location>
</feature>
<dbReference type="AlphaFoldDB" id="A0A9Q3EK11"/>
<proteinExistence type="predicted"/>
<evidence type="ECO:0000313" key="3">
    <source>
        <dbReference type="Proteomes" id="UP000765509"/>
    </source>
</evidence>
<protein>
    <submittedName>
        <fullName evidence="2">Uncharacterized protein</fullName>
    </submittedName>
</protein>